<evidence type="ECO:0000256" key="1">
    <source>
        <dbReference type="ARBA" id="ARBA00004651"/>
    </source>
</evidence>
<keyword evidence="5 7" id="KW-1133">Transmembrane helix</keyword>
<evidence type="ECO:0000256" key="7">
    <source>
        <dbReference type="SAM" id="Phobius"/>
    </source>
</evidence>
<feature type="transmembrane region" description="Helical" evidence="7">
    <location>
        <begin position="26"/>
        <end position="48"/>
    </location>
</feature>
<evidence type="ECO:0000256" key="4">
    <source>
        <dbReference type="ARBA" id="ARBA00022692"/>
    </source>
</evidence>
<keyword evidence="3" id="KW-1003">Cell membrane</keyword>
<dbReference type="GO" id="GO:0022857">
    <property type="term" value="F:transmembrane transporter activity"/>
    <property type="evidence" value="ECO:0007669"/>
    <property type="project" value="InterPro"/>
</dbReference>
<keyword evidence="4 7" id="KW-0812">Transmembrane</keyword>
<accession>A0A6J7EBK1</accession>
<feature type="transmembrane region" description="Helical" evidence="7">
    <location>
        <begin position="169"/>
        <end position="189"/>
    </location>
</feature>
<gene>
    <name evidence="8" type="ORF">UFOPK3402_01100</name>
</gene>
<sequence length="318" mass="33583">MLVVMALIYLADGGHSELATGSGTNWLPAFTGIASIVLIVSNFLAYAGMEMNAVHVTDMVNPKKGFPKAIGLASILILLVFIPPTLAIAVGVPAKNVDLTTGVMQAFDVFFQRVGIPWGTSIMALLIVIGILASVVTWIPGPSRGLLLVAKDGYLPTTLQKTNDAGVQINILIVQGIIVSVLALLFAVVPNVSSAFWILSAMAVQLYLIMYMIMFLAAMKLRRTQPDVVRGFRTPAMKVVGSVGLAASALAFLIGFAQPTGSNINNFVYVGFLLLGILVLGCGPFIFYALRKPSWIALPEASPSDDAEPTDSAAASSN</sequence>
<dbReference type="GO" id="GO:0005886">
    <property type="term" value="C:plasma membrane"/>
    <property type="evidence" value="ECO:0007669"/>
    <property type="project" value="UniProtKB-SubCell"/>
</dbReference>
<dbReference type="PANTHER" id="PTHR42770">
    <property type="entry name" value="AMINO ACID TRANSPORTER-RELATED"/>
    <property type="match status" value="1"/>
</dbReference>
<keyword evidence="6 7" id="KW-0472">Membrane</keyword>
<dbReference type="InterPro" id="IPR002293">
    <property type="entry name" value="AA/rel_permease1"/>
</dbReference>
<feature type="transmembrane region" description="Helical" evidence="7">
    <location>
        <begin position="269"/>
        <end position="290"/>
    </location>
</feature>
<evidence type="ECO:0000256" key="2">
    <source>
        <dbReference type="ARBA" id="ARBA00022448"/>
    </source>
</evidence>
<reference evidence="8" key="1">
    <citation type="submission" date="2020-05" db="EMBL/GenBank/DDBJ databases">
        <authorList>
            <person name="Chiriac C."/>
            <person name="Salcher M."/>
            <person name="Ghai R."/>
            <person name="Kavagutti S V."/>
        </authorList>
    </citation>
    <scope>NUCLEOTIDE SEQUENCE</scope>
</reference>
<feature type="transmembrane region" description="Helical" evidence="7">
    <location>
        <begin position="114"/>
        <end position="139"/>
    </location>
</feature>
<evidence type="ECO:0000256" key="5">
    <source>
        <dbReference type="ARBA" id="ARBA00022989"/>
    </source>
</evidence>
<feature type="transmembrane region" description="Helical" evidence="7">
    <location>
        <begin position="69"/>
        <end position="94"/>
    </location>
</feature>
<dbReference type="InterPro" id="IPR050367">
    <property type="entry name" value="APC_superfamily"/>
</dbReference>
<name>A0A6J7EBK1_9ZZZZ</name>
<feature type="transmembrane region" description="Helical" evidence="7">
    <location>
        <begin position="239"/>
        <end position="257"/>
    </location>
</feature>
<feature type="transmembrane region" description="Helical" evidence="7">
    <location>
        <begin position="195"/>
        <end position="218"/>
    </location>
</feature>
<dbReference type="PANTHER" id="PTHR42770:SF15">
    <property type="entry name" value="GLUTAMATE_GAMMA-AMINOBUTYRATE ANTIPORTER-RELATED"/>
    <property type="match status" value="1"/>
</dbReference>
<organism evidence="8">
    <name type="scientific">freshwater metagenome</name>
    <dbReference type="NCBI Taxonomy" id="449393"/>
    <lineage>
        <taxon>unclassified sequences</taxon>
        <taxon>metagenomes</taxon>
        <taxon>ecological metagenomes</taxon>
    </lineage>
</organism>
<dbReference type="Gene3D" id="1.20.1740.10">
    <property type="entry name" value="Amino acid/polyamine transporter I"/>
    <property type="match status" value="1"/>
</dbReference>
<evidence type="ECO:0000256" key="3">
    <source>
        <dbReference type="ARBA" id="ARBA00022475"/>
    </source>
</evidence>
<keyword evidence="2" id="KW-0813">Transport</keyword>
<dbReference type="Pfam" id="PF13520">
    <property type="entry name" value="AA_permease_2"/>
    <property type="match status" value="1"/>
</dbReference>
<evidence type="ECO:0000313" key="8">
    <source>
        <dbReference type="EMBL" id="CAB4878570.1"/>
    </source>
</evidence>
<dbReference type="AlphaFoldDB" id="A0A6J7EBK1"/>
<proteinExistence type="predicted"/>
<dbReference type="EMBL" id="CAFBLS010000128">
    <property type="protein sequence ID" value="CAB4878570.1"/>
    <property type="molecule type" value="Genomic_DNA"/>
</dbReference>
<evidence type="ECO:0000256" key="6">
    <source>
        <dbReference type="ARBA" id="ARBA00023136"/>
    </source>
</evidence>
<protein>
    <submittedName>
        <fullName evidence="8">Unannotated protein</fullName>
    </submittedName>
</protein>
<comment type="subcellular location">
    <subcellularLocation>
        <location evidence="1">Cell membrane</location>
        <topology evidence="1">Multi-pass membrane protein</topology>
    </subcellularLocation>
</comment>